<gene>
    <name evidence="2" type="ORF">ABRP34_08350</name>
</gene>
<keyword evidence="1" id="KW-0812">Transmembrane</keyword>
<sequence length="219" mass="22087">MSTTEITPAVTSPSDRNSKRRKAKAILAGGLVLGIGAAVTLAAWNDSEFAFGNFGSGQFNVEGSADGTTFSEHGSADPADRANLAFTASYNNMSPGDTVAAPYALRLDELTSYGASVVVDSATAGGDAMAVANLAYRIIKVDSFADCTSTANGTVVASGPDLGAEQDVAPFTLVKPEKVAGANAPGAATNVCIQVTAGENLPQGKAATATWKFVATSVS</sequence>
<dbReference type="AlphaFoldDB" id="A0AAU8EW10"/>
<proteinExistence type="predicted"/>
<dbReference type="EMBL" id="CP159279">
    <property type="protein sequence ID" value="XCH12972.1"/>
    <property type="molecule type" value="Genomic_DNA"/>
</dbReference>
<keyword evidence="1" id="KW-0472">Membrane</keyword>
<dbReference type="NCBIfam" id="TIGR04088">
    <property type="entry name" value="cognate_SipW"/>
    <property type="match status" value="1"/>
</dbReference>
<reference evidence="2" key="1">
    <citation type="submission" date="2024-06" db="EMBL/GenBank/DDBJ databases">
        <title>Biodegradation of dimethachlon by Arthrobacter sp. K5: mechanistic insights and ecological implications.</title>
        <authorList>
            <person name="Hu S."/>
            <person name="Lu P."/>
        </authorList>
    </citation>
    <scope>NUCLEOTIDE SEQUENCE</scope>
    <source>
        <strain evidence="2">K5</strain>
    </source>
</reference>
<dbReference type="InterPro" id="IPR023833">
    <property type="entry name" value="Signal_pept_SipW-depend-type"/>
</dbReference>
<keyword evidence="1" id="KW-1133">Transmembrane helix</keyword>
<name>A0AAU8EW10_9MICC</name>
<evidence type="ECO:0000313" key="2">
    <source>
        <dbReference type="EMBL" id="XCH12972.1"/>
    </source>
</evidence>
<dbReference type="RefSeq" id="WP_353712844.1">
    <property type="nucleotide sequence ID" value="NZ_CP159279.1"/>
</dbReference>
<protein>
    <submittedName>
        <fullName evidence="2">SipW-dependent-type signal peptide-containing protein</fullName>
    </submittedName>
</protein>
<accession>A0AAU8EW10</accession>
<evidence type="ECO:0000256" key="1">
    <source>
        <dbReference type="SAM" id="Phobius"/>
    </source>
</evidence>
<organism evidence="2">
    <name type="scientific">Arthrobacter sp. K5</name>
    <dbReference type="NCBI Taxonomy" id="2839623"/>
    <lineage>
        <taxon>Bacteria</taxon>
        <taxon>Bacillati</taxon>
        <taxon>Actinomycetota</taxon>
        <taxon>Actinomycetes</taxon>
        <taxon>Micrococcales</taxon>
        <taxon>Micrococcaceae</taxon>
        <taxon>Arthrobacter</taxon>
    </lineage>
</organism>
<feature type="transmembrane region" description="Helical" evidence="1">
    <location>
        <begin position="25"/>
        <end position="44"/>
    </location>
</feature>